<dbReference type="Proteomes" id="UP000031737">
    <property type="component" value="Unassembled WGS sequence"/>
</dbReference>
<feature type="compositionally biased region" description="Polar residues" evidence="1">
    <location>
        <begin position="155"/>
        <end position="167"/>
    </location>
</feature>
<comment type="caution">
    <text evidence="2">The sequence shown here is derived from an EMBL/GenBank/DDBJ whole genome shotgun (WGS) entry which is preliminary data.</text>
</comment>
<feature type="compositionally biased region" description="Polar residues" evidence="1">
    <location>
        <begin position="83"/>
        <end position="92"/>
    </location>
</feature>
<accession>A0A061J9E7</accession>
<keyword evidence="3" id="KW-1185">Reference proteome</keyword>
<organism evidence="2 3">
    <name type="scientific">Trypanosoma rangeli SC58</name>
    <dbReference type="NCBI Taxonomy" id="429131"/>
    <lineage>
        <taxon>Eukaryota</taxon>
        <taxon>Discoba</taxon>
        <taxon>Euglenozoa</taxon>
        <taxon>Kinetoplastea</taxon>
        <taxon>Metakinetoplastina</taxon>
        <taxon>Trypanosomatida</taxon>
        <taxon>Trypanosomatidae</taxon>
        <taxon>Trypanosoma</taxon>
        <taxon>Herpetosoma</taxon>
    </lineage>
</organism>
<reference evidence="2 3" key="1">
    <citation type="submission" date="2013-07" db="EMBL/GenBank/DDBJ databases">
        <authorList>
            <person name="Stoco P.H."/>
            <person name="Wagner G."/>
            <person name="Gerber A."/>
            <person name="Zaha A."/>
            <person name="Thompson C."/>
            <person name="Bartholomeu D.C."/>
            <person name="Luckemeyer D.D."/>
            <person name="Bahia D."/>
            <person name="Loreto E."/>
            <person name="Prestes E.B."/>
            <person name="Lima F.M."/>
            <person name="Rodrigues-Luiz G."/>
            <person name="Vallejo G.A."/>
            <person name="Filho J.F."/>
            <person name="Monteiro K.M."/>
            <person name="Tyler K.M."/>
            <person name="de Almeida L.G."/>
            <person name="Ortiz M.F."/>
            <person name="Siervo M.A."/>
            <person name="de Moraes M.H."/>
            <person name="Cunha O.L."/>
            <person name="Mendonca-Neto R."/>
            <person name="Silva R."/>
            <person name="Teixeira S.M."/>
            <person name="Murta S.M."/>
            <person name="Sincero T.C."/>
            <person name="Mendes T.A."/>
            <person name="Urmenyi T.P."/>
            <person name="Silva V.G."/>
            <person name="da Rocha W.D."/>
            <person name="Andersson B."/>
            <person name="Romanha A.J."/>
            <person name="Steindel M."/>
            <person name="de Vasconcelos A.T."/>
            <person name="Grisard E.C."/>
        </authorList>
    </citation>
    <scope>NUCLEOTIDE SEQUENCE [LARGE SCALE GENOMIC DNA]</scope>
    <source>
        <strain evidence="2 3">SC58</strain>
    </source>
</reference>
<sequence length="285" mass="30929">MQREETTPPTAAERLRAARRREATALYEQSFERRPRNFVRDLPHSGSAARAAFSVGRSGQVHEGGVSLVQRLIQGEFQAPQNTEIQSRSSTGAVAHDKPPAGGTATESTVTDGTPTAITYFERPLKVLSTKWNSDDTSRRRGWCKYRAATHTTTIKSSVNSTNTATRQPPPLFRSSSAATLRSSVSGAPASNPVADWLKTAPRDRPHSSSSSIMTRNTTVSATATVTTMTPRIWTTNSGNTTVGNRQPQGTVSARPSKAKVHRGENALVLSKEEYQRIRQLVASA</sequence>
<evidence type="ECO:0000313" key="2">
    <source>
        <dbReference type="EMBL" id="ESL10965.1"/>
    </source>
</evidence>
<evidence type="ECO:0000256" key="1">
    <source>
        <dbReference type="SAM" id="MobiDB-lite"/>
    </source>
</evidence>
<protein>
    <submittedName>
        <fullName evidence="2">Uncharacterized protein</fullName>
    </submittedName>
</protein>
<feature type="region of interest" description="Disordered" evidence="1">
    <location>
        <begin position="83"/>
        <end position="112"/>
    </location>
</feature>
<proteinExistence type="predicted"/>
<dbReference type="OrthoDB" id="251121at2759"/>
<gene>
    <name evidence="2" type="ORF">TRSC58_01294</name>
</gene>
<evidence type="ECO:0000313" key="3">
    <source>
        <dbReference type="Proteomes" id="UP000031737"/>
    </source>
</evidence>
<dbReference type="AlphaFoldDB" id="A0A061J9E7"/>
<feature type="region of interest" description="Disordered" evidence="1">
    <location>
        <begin position="233"/>
        <end position="257"/>
    </location>
</feature>
<dbReference type="VEuPathDB" id="TriTrypDB:TRSC58_01294"/>
<feature type="region of interest" description="Disordered" evidence="1">
    <location>
        <begin position="155"/>
        <end position="217"/>
    </location>
</feature>
<feature type="compositionally biased region" description="Polar residues" evidence="1">
    <location>
        <begin position="233"/>
        <end position="254"/>
    </location>
</feature>
<dbReference type="EMBL" id="AUPL01001294">
    <property type="protein sequence ID" value="ESL10965.1"/>
    <property type="molecule type" value="Genomic_DNA"/>
</dbReference>
<name>A0A061J9E7_TRYRA</name>
<feature type="compositionally biased region" description="Low complexity" evidence="1">
    <location>
        <begin position="174"/>
        <end position="186"/>
    </location>
</feature>